<dbReference type="RefSeq" id="WP_108779735.1">
    <property type="nucleotide sequence ID" value="NZ_CP029186.1"/>
</dbReference>
<dbReference type="Proteomes" id="UP000244929">
    <property type="component" value="Chromosome"/>
</dbReference>
<dbReference type="OrthoDB" id="641345at2"/>
<sequence length="260" mass="30302">MYYIIQENIFEEPNYNKIFEELERRNIPYEIVKIMPFAEAFEFGTFHTNVFVYGSVKLAKMAQKYDWYPGSFYGGNHSFEIYSKYYGEHLLNHDSIIYKLSDTLEWKVGEQKFIRPAKDAKVFTGKKFTETKWKDFVEQALTSMPQTLLNNNTLIQVSYPKTIIKEARIWIVEGKVITSSYYLFHGDLPFEEKVSEDALAFAQKMAEIYEVADAFVMDVCLTSEGWKIVEVNCVNSAGFYKADVGLLIDALERKFNQISQ</sequence>
<accession>A0A2S1R2Z2</accession>
<reference evidence="2 3" key="1">
    <citation type="submission" date="2018-04" db="EMBL/GenBank/DDBJ databases">
        <title>Genome sequencing of Flavobacterium sp. HYN0059.</title>
        <authorList>
            <person name="Yi H."/>
            <person name="Baek C."/>
        </authorList>
    </citation>
    <scope>NUCLEOTIDE SEQUENCE [LARGE SCALE GENOMIC DNA]</scope>
    <source>
        <strain evidence="2 3">HYN0059</strain>
    </source>
</reference>
<evidence type="ECO:0000313" key="2">
    <source>
        <dbReference type="EMBL" id="AWH87015.1"/>
    </source>
</evidence>
<proteinExistence type="predicted"/>
<evidence type="ECO:0000259" key="1">
    <source>
        <dbReference type="Pfam" id="PF14243"/>
    </source>
</evidence>
<organism evidence="2 3">
    <name type="scientific">Flavobacterium album</name>
    <dbReference type="NCBI Taxonomy" id="2175091"/>
    <lineage>
        <taxon>Bacteria</taxon>
        <taxon>Pseudomonadati</taxon>
        <taxon>Bacteroidota</taxon>
        <taxon>Flavobacteriia</taxon>
        <taxon>Flavobacteriales</taxon>
        <taxon>Flavobacteriaceae</taxon>
        <taxon>Flavobacterium</taxon>
    </lineage>
</organism>
<dbReference type="EMBL" id="CP029186">
    <property type="protein sequence ID" value="AWH87015.1"/>
    <property type="molecule type" value="Genomic_DNA"/>
</dbReference>
<dbReference type="Pfam" id="PF14243">
    <property type="entry name" value="R2K_3"/>
    <property type="match status" value="1"/>
</dbReference>
<dbReference type="InterPro" id="IPR025643">
    <property type="entry name" value="R2K_3"/>
</dbReference>
<keyword evidence="3" id="KW-1185">Reference proteome</keyword>
<dbReference type="AlphaFoldDB" id="A0A2S1R2Z2"/>
<protein>
    <submittedName>
        <fullName evidence="2">DUF4343 domain-containing protein</fullName>
    </submittedName>
</protein>
<gene>
    <name evidence="2" type="ORF">HYN59_12665</name>
</gene>
<feature type="domain" description="ATP-grasp" evidence="1">
    <location>
        <begin position="106"/>
        <end position="247"/>
    </location>
</feature>
<name>A0A2S1R2Z2_9FLAO</name>
<evidence type="ECO:0000313" key="3">
    <source>
        <dbReference type="Proteomes" id="UP000244929"/>
    </source>
</evidence>
<dbReference type="KEGG" id="falb:HYN59_12665"/>